<sequence>MTTRVVFDAQLVLDKPIDYDARDKFLVDGVEYEAEGVGGVWWGRFSRRMFGQIIEIRRPDG</sequence>
<evidence type="ECO:0000313" key="2">
    <source>
        <dbReference type="Proteomes" id="UP000462152"/>
    </source>
</evidence>
<dbReference type="RefSeq" id="WP_129315530.1">
    <property type="nucleotide sequence ID" value="NZ_NOIQ01000008.1"/>
</dbReference>
<comment type="caution">
    <text evidence="1">The sequence shown here is derived from an EMBL/GenBank/DDBJ whole genome shotgun (WGS) entry which is preliminary data.</text>
</comment>
<dbReference type="AlphaFoldDB" id="A0A7K1LHY7"/>
<organism evidence="1 2">
    <name type="scientific">Rothia koreensis</name>
    <dbReference type="NCBI Taxonomy" id="592378"/>
    <lineage>
        <taxon>Bacteria</taxon>
        <taxon>Bacillati</taxon>
        <taxon>Actinomycetota</taxon>
        <taxon>Actinomycetes</taxon>
        <taxon>Micrococcales</taxon>
        <taxon>Micrococcaceae</taxon>
        <taxon>Rothia</taxon>
    </lineage>
</organism>
<name>A0A7K1LHY7_9MICC</name>
<keyword evidence="2" id="KW-1185">Reference proteome</keyword>
<accession>A0A7K1LHY7</accession>
<proteinExistence type="predicted"/>
<dbReference type="Proteomes" id="UP000462152">
    <property type="component" value="Unassembled WGS sequence"/>
</dbReference>
<protein>
    <submittedName>
        <fullName evidence="1">Uncharacterized protein</fullName>
    </submittedName>
</protein>
<reference evidence="1 2" key="1">
    <citation type="submission" date="2019-12" db="EMBL/GenBank/DDBJ databases">
        <authorList>
            <person name="Li J."/>
            <person name="Shi Y."/>
            <person name="Xu G."/>
            <person name="Xiao D."/>
            <person name="Ran X."/>
        </authorList>
    </citation>
    <scope>NUCLEOTIDE SEQUENCE [LARGE SCALE GENOMIC DNA]</scope>
    <source>
        <strain evidence="1 2">JCM 15915</strain>
    </source>
</reference>
<evidence type="ECO:0000313" key="1">
    <source>
        <dbReference type="EMBL" id="MUN54778.1"/>
    </source>
</evidence>
<dbReference type="EMBL" id="WOGT01000002">
    <property type="protein sequence ID" value="MUN54778.1"/>
    <property type="molecule type" value="Genomic_DNA"/>
</dbReference>
<gene>
    <name evidence="1" type="ORF">GMA10_06065</name>
</gene>